<comment type="caution">
    <text evidence="3">The sequence shown here is derived from an EMBL/GenBank/DDBJ whole genome shotgun (WGS) entry which is preliminary data.</text>
</comment>
<dbReference type="EMBL" id="QJKJ01017251">
    <property type="protein sequence ID" value="RDX58805.1"/>
    <property type="molecule type" value="Genomic_DNA"/>
</dbReference>
<dbReference type="PANTHER" id="PTHR35317">
    <property type="entry name" value="OS04G0629600 PROTEIN"/>
    <property type="match status" value="1"/>
</dbReference>
<dbReference type="OrthoDB" id="1072921at2759"/>
<evidence type="ECO:0000313" key="3">
    <source>
        <dbReference type="EMBL" id="RDX58805.1"/>
    </source>
</evidence>
<reference evidence="3" key="1">
    <citation type="submission" date="2018-05" db="EMBL/GenBank/DDBJ databases">
        <title>Draft genome of Mucuna pruriens seed.</title>
        <authorList>
            <person name="Nnadi N.E."/>
            <person name="Vos R."/>
            <person name="Hasami M.H."/>
            <person name="Devisetty U.K."/>
            <person name="Aguiy J.C."/>
        </authorList>
    </citation>
    <scope>NUCLEOTIDE SEQUENCE [LARGE SCALE GENOMIC DNA]</scope>
    <source>
        <strain evidence="3">JCA_2017</strain>
    </source>
</reference>
<evidence type="ECO:0000256" key="1">
    <source>
        <dbReference type="SAM" id="MobiDB-lite"/>
    </source>
</evidence>
<gene>
    <name evidence="3" type="ORF">CR513_61959</name>
</gene>
<feature type="region of interest" description="Disordered" evidence="1">
    <location>
        <begin position="161"/>
        <end position="187"/>
    </location>
</feature>
<proteinExistence type="predicted"/>
<organism evidence="3 4">
    <name type="scientific">Mucuna pruriens</name>
    <name type="common">Velvet bean</name>
    <name type="synonym">Dolichos pruriens</name>
    <dbReference type="NCBI Taxonomy" id="157652"/>
    <lineage>
        <taxon>Eukaryota</taxon>
        <taxon>Viridiplantae</taxon>
        <taxon>Streptophyta</taxon>
        <taxon>Embryophyta</taxon>
        <taxon>Tracheophyta</taxon>
        <taxon>Spermatophyta</taxon>
        <taxon>Magnoliopsida</taxon>
        <taxon>eudicotyledons</taxon>
        <taxon>Gunneridae</taxon>
        <taxon>Pentapetalae</taxon>
        <taxon>rosids</taxon>
        <taxon>fabids</taxon>
        <taxon>Fabales</taxon>
        <taxon>Fabaceae</taxon>
        <taxon>Papilionoideae</taxon>
        <taxon>50 kb inversion clade</taxon>
        <taxon>NPAAA clade</taxon>
        <taxon>indigoferoid/millettioid clade</taxon>
        <taxon>Phaseoleae</taxon>
        <taxon>Mucuna</taxon>
    </lineage>
</organism>
<evidence type="ECO:0000313" key="4">
    <source>
        <dbReference type="Proteomes" id="UP000257109"/>
    </source>
</evidence>
<dbReference type="AlphaFoldDB" id="A0A371E1P7"/>
<name>A0A371E1P7_MUCPR</name>
<feature type="domain" description="Retrovirus-related Pol polyprotein from transposon TNT 1-94-like beta-barrel" evidence="2">
    <location>
        <begin position="246"/>
        <end position="325"/>
    </location>
</feature>
<dbReference type="Proteomes" id="UP000257109">
    <property type="component" value="Unassembled WGS sequence"/>
</dbReference>
<feature type="compositionally biased region" description="Low complexity" evidence="1">
    <location>
        <begin position="171"/>
        <end position="180"/>
    </location>
</feature>
<dbReference type="PANTHER" id="PTHR35317:SF11">
    <property type="entry name" value="CCHC-TYPE DOMAIN-CONTAINING PROTEIN"/>
    <property type="match status" value="1"/>
</dbReference>
<dbReference type="Pfam" id="PF22936">
    <property type="entry name" value="Pol_BBD"/>
    <property type="match status" value="1"/>
</dbReference>
<protein>
    <recommendedName>
        <fullName evidence="2">Retrovirus-related Pol polyprotein from transposon TNT 1-94-like beta-barrel domain-containing protein</fullName>
    </recommendedName>
</protein>
<feature type="non-terminal residue" evidence="3">
    <location>
        <position position="362"/>
    </location>
</feature>
<dbReference type="InterPro" id="IPR054722">
    <property type="entry name" value="PolX-like_BBD"/>
</dbReference>
<keyword evidence="4" id="KW-1185">Reference proteome</keyword>
<sequence>NSRSATVERVKRWRHLFRKVDERKGFEASSCWQLLVAVLHHHGPNKELKEEKNQKGKHKEEYAGDEWIRVMQVLNLMREFELQKMKESETIKGYSDRLLGIANKIKLLGTNFAYFIIVEKILIQSINNIFVKHKGFVQNHFDRSHTCIVGLRATKTYEARSKSYKKTQPTNNENTANNYNKGKDKKKNYPPCQHYSRMGHPYLNDEKDQMQNVASAIKWAKNEQEEEEDQIFVATYFSNNIICESWLIDSGYNNHITYDKELFKQLESTKIKWVKIGNGEQIPIKGKGTIAITSYSGTKILIDILYVPRIDQNLFSVGQLLKKGFKVIFENKRCIIKDLTSQEMFKVKMKSKSFSFDPMKEE</sequence>
<accession>A0A371E1P7</accession>
<evidence type="ECO:0000259" key="2">
    <source>
        <dbReference type="Pfam" id="PF22936"/>
    </source>
</evidence>
<feature type="non-terminal residue" evidence="3">
    <location>
        <position position="1"/>
    </location>
</feature>